<proteinExistence type="predicted"/>
<dbReference type="EMBL" id="PYBW01000013">
    <property type="protein sequence ID" value="PYC87522.1"/>
    <property type="molecule type" value="Genomic_DNA"/>
</dbReference>
<organism evidence="3 4">
    <name type="scientific">Streptomyces tateyamensis</name>
    <dbReference type="NCBI Taxonomy" id="565073"/>
    <lineage>
        <taxon>Bacteria</taxon>
        <taxon>Bacillati</taxon>
        <taxon>Actinomycetota</taxon>
        <taxon>Actinomycetes</taxon>
        <taxon>Kitasatosporales</taxon>
        <taxon>Streptomycetaceae</taxon>
        <taxon>Streptomyces</taxon>
    </lineage>
</organism>
<sequence>MGEPARHTEGPGRAYPATRRGRSLVRRLPVLAASALALLGVVTAAVPPAQAAPAFATVSPEYPVAVTIKSVSQSGFGTGDTVQVSGTVTNTGPTALKAPTVGLSFGRGNQQLAYRSSITQLLSRTDPVSSDGTKLQGATRTLGDLPAGGSAAFDPISIPLGDLKLDGNGVYELAVEVQAGTPDDESAHPVGIARTVLPYFPEPNGVQPTKVATLWPLTHAPELVAQSNSDSEDSPVLRDDSLAADLAPAGRLGQLLNLGSDLPSVTWVVDPELLDAVFAMTKPYRVQTPGHGGAPAKDSNTVAGTGQAVATEWLAKLRTAVAKNGAEVVSLPYGDPDLASIAHNANGVAGLETELDRARLEGRLTVEGRLSVDPKDSVGWPYQGALDQPTAQAAQQLGASELLVSSASVPDQLSYTANAARQLSTGQTAVAADSTIANQLQSDLTTADARAQATQRLLAETLAVTLQRTTQQRTLLVMPPRTLTTATAQVLHDALKTAQKAGWTAWAGLDEVARTPADKGAGTSIAEPYPADLRGSELPAATFQSVAAMQHDVELMVRILTVPSRVSAPFGASMARSVSTAWRGDPSGAAGYLANSQAYLTQLKTAVSIPPKSSSLTLAGDSGLIQVSVRNDLHQPVVNLELRLTSSQPNRLRVTSQHSIELPAGQSTSPRFQAQAVGNGTVAMTAQLWTVGPDAQKYGEAVTFNVEVSQVPSGVWWVVGAGALLVLAAGVRFVLARRKHGGQPPEDPDAPLVDPQAPPQADGTEEAGHGAEAAEETPGGVAEPGAPRPDEAAAHP</sequence>
<comment type="caution">
    <text evidence="3">The sequence shown here is derived from an EMBL/GenBank/DDBJ whole genome shotgun (WGS) entry which is preliminary data.</text>
</comment>
<feature type="region of interest" description="Disordered" evidence="1">
    <location>
        <begin position="739"/>
        <end position="796"/>
    </location>
</feature>
<keyword evidence="4" id="KW-1185">Reference proteome</keyword>
<gene>
    <name evidence="3" type="ORF">C7C46_04195</name>
</gene>
<feature type="transmembrane region" description="Helical" evidence="2">
    <location>
        <begin position="714"/>
        <end position="735"/>
    </location>
</feature>
<dbReference type="Proteomes" id="UP000248039">
    <property type="component" value="Unassembled WGS sequence"/>
</dbReference>
<evidence type="ECO:0000256" key="2">
    <source>
        <dbReference type="SAM" id="Phobius"/>
    </source>
</evidence>
<dbReference type="InterPro" id="IPR046112">
    <property type="entry name" value="DUF6049"/>
</dbReference>
<keyword evidence="2" id="KW-0472">Membrane</keyword>
<evidence type="ECO:0000313" key="4">
    <source>
        <dbReference type="Proteomes" id="UP000248039"/>
    </source>
</evidence>
<dbReference type="RefSeq" id="WP_110665797.1">
    <property type="nucleotide sequence ID" value="NZ_PYBW01000013.1"/>
</dbReference>
<evidence type="ECO:0000256" key="1">
    <source>
        <dbReference type="SAM" id="MobiDB-lite"/>
    </source>
</evidence>
<reference evidence="3 4" key="1">
    <citation type="submission" date="2018-03" db="EMBL/GenBank/DDBJ databases">
        <title>Bioinformatic expansion and discovery of thiopeptide antibiotics.</title>
        <authorList>
            <person name="Schwalen C.J."/>
            <person name="Hudson G.A."/>
            <person name="Mitchell D.A."/>
        </authorList>
    </citation>
    <scope>NUCLEOTIDE SEQUENCE [LARGE SCALE GENOMIC DNA]</scope>
    <source>
        <strain evidence="3 4">ATCC 21389</strain>
    </source>
</reference>
<dbReference type="Pfam" id="PF19516">
    <property type="entry name" value="DUF6049"/>
    <property type="match status" value="1"/>
</dbReference>
<keyword evidence="2" id="KW-0812">Transmembrane</keyword>
<keyword evidence="2" id="KW-1133">Transmembrane helix</keyword>
<name>A0A2V4P9S2_9ACTN</name>
<protein>
    <submittedName>
        <fullName evidence="3">Uncharacterized protein</fullName>
    </submittedName>
</protein>
<dbReference type="AlphaFoldDB" id="A0A2V4P9S2"/>
<accession>A0A2V4P9S2</accession>
<evidence type="ECO:0000313" key="3">
    <source>
        <dbReference type="EMBL" id="PYC87522.1"/>
    </source>
</evidence>
<dbReference type="OrthoDB" id="3797035at2"/>
<feature type="compositionally biased region" description="Low complexity" evidence="1">
    <location>
        <begin position="776"/>
        <end position="785"/>
    </location>
</feature>